<evidence type="ECO:0000256" key="7">
    <source>
        <dbReference type="ARBA" id="ARBA00022840"/>
    </source>
</evidence>
<dbReference type="PANTHER" id="PTHR10682:SF23">
    <property type="entry name" value="POLYNUCLEOTIDE ADENYLYLTRANSFERASE"/>
    <property type="match status" value="1"/>
</dbReference>
<keyword evidence="4" id="KW-0507">mRNA processing</keyword>
<feature type="domain" description="Endonuclease/exonuclease/phosphatase" evidence="10">
    <location>
        <begin position="267"/>
        <end position="566"/>
    </location>
</feature>
<dbReference type="Pfam" id="PF04457">
    <property type="entry name" value="MJ1316"/>
    <property type="match status" value="1"/>
</dbReference>
<dbReference type="InterPro" id="IPR043519">
    <property type="entry name" value="NT_sf"/>
</dbReference>
<evidence type="ECO:0000313" key="14">
    <source>
        <dbReference type="Proteomes" id="UP000182658"/>
    </source>
</evidence>
<dbReference type="GO" id="GO:0031123">
    <property type="term" value="P:RNA 3'-end processing"/>
    <property type="evidence" value="ECO:0007669"/>
    <property type="project" value="InterPro"/>
</dbReference>
<dbReference type="InterPro" id="IPR040459">
    <property type="entry name" value="MJ1316"/>
</dbReference>
<dbReference type="EMBL" id="KV875095">
    <property type="protein sequence ID" value="OIW32487.1"/>
    <property type="molecule type" value="Genomic_DNA"/>
</dbReference>
<dbReference type="SUPFAM" id="SSF56219">
    <property type="entry name" value="DNase I-like"/>
    <property type="match status" value="1"/>
</dbReference>
<evidence type="ECO:0000259" key="12">
    <source>
        <dbReference type="Pfam" id="PF04928"/>
    </source>
</evidence>
<reference evidence="13 14" key="1">
    <citation type="submission" date="2016-10" db="EMBL/GenBank/DDBJ databases">
        <title>Draft genome sequence of Coniochaeta ligniaria NRRL30616, a lignocellulolytic fungus for bioabatement of inhibitors in plant biomass hydrolysates.</title>
        <authorList>
            <consortium name="DOE Joint Genome Institute"/>
            <person name="Jimenez D.J."/>
            <person name="Hector R.E."/>
            <person name="Riley R."/>
            <person name="Sun H."/>
            <person name="Grigoriev I.V."/>
            <person name="Van Elsas J.D."/>
            <person name="Nichols N.N."/>
        </authorList>
    </citation>
    <scope>NUCLEOTIDE SEQUENCE [LARGE SCALE GENOMIC DNA]</scope>
    <source>
        <strain evidence="13 14">NRRL 30616</strain>
    </source>
</reference>
<keyword evidence="7" id="KW-0067">ATP-binding</keyword>
<dbReference type="Gene3D" id="3.30.460.10">
    <property type="entry name" value="Beta Polymerase, domain 2"/>
    <property type="match status" value="1"/>
</dbReference>
<dbReference type="InterPro" id="IPR007012">
    <property type="entry name" value="PolA_pol_cen_dom"/>
</dbReference>
<keyword evidence="5" id="KW-0808">Transferase</keyword>
<evidence type="ECO:0000313" key="13">
    <source>
        <dbReference type="EMBL" id="OIW32487.1"/>
    </source>
</evidence>
<dbReference type="Proteomes" id="UP000182658">
    <property type="component" value="Unassembled WGS sequence"/>
</dbReference>
<dbReference type="Gene3D" id="1.10.1410.10">
    <property type="match status" value="1"/>
</dbReference>
<evidence type="ECO:0000256" key="9">
    <source>
        <dbReference type="SAM" id="MobiDB-lite"/>
    </source>
</evidence>
<dbReference type="Pfam" id="PF13563">
    <property type="entry name" value="2_5_RNA_ligase2"/>
    <property type="match status" value="1"/>
</dbReference>
<evidence type="ECO:0000256" key="2">
    <source>
        <dbReference type="ARBA" id="ARBA00010912"/>
    </source>
</evidence>
<evidence type="ECO:0000256" key="3">
    <source>
        <dbReference type="ARBA" id="ARBA00012388"/>
    </source>
</evidence>
<dbReference type="GO" id="GO:0005634">
    <property type="term" value="C:nucleus"/>
    <property type="evidence" value="ECO:0007669"/>
    <property type="project" value="UniProtKB-SubCell"/>
</dbReference>
<keyword evidence="8" id="KW-0539">Nucleus</keyword>
<evidence type="ECO:0000256" key="5">
    <source>
        <dbReference type="ARBA" id="ARBA00022679"/>
    </source>
</evidence>
<evidence type="ECO:0000256" key="4">
    <source>
        <dbReference type="ARBA" id="ARBA00022664"/>
    </source>
</evidence>
<dbReference type="EC" id="2.7.7.19" evidence="3"/>
<evidence type="ECO:0000256" key="6">
    <source>
        <dbReference type="ARBA" id="ARBA00022741"/>
    </source>
</evidence>
<dbReference type="GO" id="GO:1990817">
    <property type="term" value="F:poly(A) RNA polymerase activity"/>
    <property type="evidence" value="ECO:0007669"/>
    <property type="project" value="UniProtKB-EC"/>
</dbReference>
<dbReference type="Gene3D" id="3.60.10.10">
    <property type="entry name" value="Endonuclease/exonuclease/phosphatase"/>
    <property type="match status" value="1"/>
</dbReference>
<dbReference type="GO" id="GO:0003723">
    <property type="term" value="F:RNA binding"/>
    <property type="evidence" value="ECO:0007669"/>
    <property type="project" value="InterPro"/>
</dbReference>
<proteinExistence type="inferred from homology"/>
<feature type="domain" description="MJ1316 RNA cyclic group end recognition" evidence="11">
    <location>
        <begin position="1153"/>
        <end position="1223"/>
    </location>
</feature>
<keyword evidence="14" id="KW-1185">Reference proteome</keyword>
<dbReference type="STRING" id="1408157.A0A1J7IXN3"/>
<dbReference type="GO" id="GO:0006397">
    <property type="term" value="P:mRNA processing"/>
    <property type="evidence" value="ECO:0007669"/>
    <property type="project" value="UniProtKB-KW"/>
</dbReference>
<comment type="similarity">
    <text evidence="2">Belongs to the poly(A) polymerase family.</text>
</comment>
<dbReference type="InterPro" id="IPR011068">
    <property type="entry name" value="NuclTrfase_I-like_C"/>
</dbReference>
<dbReference type="SUPFAM" id="SSF81631">
    <property type="entry name" value="PAP/OAS1 substrate-binding domain"/>
    <property type="match status" value="1"/>
</dbReference>
<dbReference type="GO" id="GO:0005524">
    <property type="term" value="F:ATP binding"/>
    <property type="evidence" value="ECO:0007669"/>
    <property type="project" value="UniProtKB-KW"/>
</dbReference>
<feature type="domain" description="Poly(A) polymerase central" evidence="12">
    <location>
        <begin position="782"/>
        <end position="850"/>
    </location>
</feature>
<sequence length="1235" mass="138459">MATSEVIAVGSHHTALCLVPPRHLWPSIDRLRALYDKAFEKWPPHLNLIYPFVSPDTLPRAAEIIQAALQLRAEDGEAPLRVSLDAVDVFPHKHDNTIFIHDSDKERTSRLDGLRSDILKSLGQRDGGYRLHLTVAQSEDITSSTHKFLQHKVSLLPAVEWEVDELHILVREQLQVGGKTTSRMKVWATLNLSTGLLTRCETPTEFYSGTELAAHRLTPVQDDNIPKRDTLQNRPSYYFDDEMLLWLPYRDSSPAREDMPQSLAVSSYNVLGEFDWPPSQARYPLIVKNILSRQAVADILVLQEVTDDFLSYLLRDDHIRDLYPFASHGPPEQPDVEPLPSLLNIVVLSKCAFDWEWVPFSRKHKGAVVAKFEDIGKSDNERFLPTIVAAVHLNCGLTDGAVTAKKVDIQNILGYLSRNYEGHPWVLAGDFNISTSSFSISAAVKKGCLSAQSASYLASFDRMFEEAKLEDAWKVSRFELGEASDTEQDTVEDLVEGEQGATYDPLVNEVAANIVGSGFNMRPQRYDRILVRGEGAVSIAKFNKFGFRKERVGDDVNAEPSYASDHWGVRCVLETGSQEPERTSDEIAKLVVPIHPCRVPQSLSDPMSVKECLAELGVLPSDEEVQKRQSVLELLKKVLLDTDTQSSSYHKSRSSLIIAPVGSYGLGVWTSSSDIDVLCIGPFSSTTFFALAIRRLRKAADEGFRILRRVKAKSGTMLELEIQGIKMDLQYCPATSIAENWPHVLRAPPTDPVWTLPIQTLSKLKAIRDLDHLRRSIPDTSKFRIAYRFIKTWAKARGIFSAKFGYLGGIQLSILLVRVHKLLARESPSVSVPEILVAFFHHYAGFDFKTKLVFDPFFHRLRLNYTRTSREPLAVLGYFPPALNTSQAASLPSVRTIAEEFTRAVRLLDAEGMNWTDFLCGTSNPSGAKPTDPLSTAGAKDFLGKYKTYAKIDLQYWGLSLSKGAQFIGWLESRFVNVLVDIDRRLAGVLHARIWPARFVEGATGSADEDEEGDDAGPRDYQGCYLVGLGKLDDVRLGKDEMRDALGALQSVLGRFEEQVRGDEKYFDGKSCWVSASVVSGAEIAGLGLVADGREWGEYTPGDEEDDEEEDEEEEQDLGELEAEEEQGARRKKKGKTTAETVIVPKLEPGKKFRTAADVMNRLRWDPGMDSGDFIVGYEDRFVGAREKALDTWKSEQTDEEFIPQHRILYFKRKSDGVVVWERWTRKDEIFGSGV</sequence>
<dbReference type="SUPFAM" id="SSF55144">
    <property type="entry name" value="LigT-like"/>
    <property type="match status" value="1"/>
</dbReference>
<gene>
    <name evidence="13" type="ORF">CONLIGDRAFT_271582</name>
</gene>
<dbReference type="PANTHER" id="PTHR10682">
    <property type="entry name" value="POLY A POLYMERASE"/>
    <property type="match status" value="1"/>
</dbReference>
<dbReference type="Gene3D" id="3.90.1140.10">
    <property type="entry name" value="Cyclic phosphodiesterase"/>
    <property type="match status" value="1"/>
</dbReference>
<accession>A0A1J7IXN3</accession>
<evidence type="ECO:0000256" key="8">
    <source>
        <dbReference type="ARBA" id="ARBA00023242"/>
    </source>
</evidence>
<evidence type="ECO:0000259" key="11">
    <source>
        <dbReference type="Pfam" id="PF04457"/>
    </source>
</evidence>
<keyword evidence="6" id="KW-0547">Nucleotide-binding</keyword>
<feature type="region of interest" description="Disordered" evidence="9">
    <location>
        <begin position="1093"/>
        <end position="1138"/>
    </location>
</feature>
<protein>
    <recommendedName>
        <fullName evidence="3">polynucleotide adenylyltransferase</fullName>
        <ecNumber evidence="3">2.7.7.19</ecNumber>
    </recommendedName>
</protein>
<evidence type="ECO:0000259" key="10">
    <source>
        <dbReference type="Pfam" id="PF03372"/>
    </source>
</evidence>
<comment type="subcellular location">
    <subcellularLocation>
        <location evidence="1">Nucleus</location>
    </subcellularLocation>
</comment>
<name>A0A1J7IXN3_9PEZI</name>
<dbReference type="OrthoDB" id="10263155at2759"/>
<dbReference type="Pfam" id="PF03372">
    <property type="entry name" value="Exo_endo_phos"/>
    <property type="match status" value="1"/>
</dbReference>
<evidence type="ECO:0000256" key="1">
    <source>
        <dbReference type="ARBA" id="ARBA00004123"/>
    </source>
</evidence>
<dbReference type="InterPro" id="IPR036691">
    <property type="entry name" value="Endo/exonu/phosph_ase_sf"/>
</dbReference>
<organism evidence="13 14">
    <name type="scientific">Coniochaeta ligniaria NRRL 30616</name>
    <dbReference type="NCBI Taxonomy" id="1408157"/>
    <lineage>
        <taxon>Eukaryota</taxon>
        <taxon>Fungi</taxon>
        <taxon>Dikarya</taxon>
        <taxon>Ascomycota</taxon>
        <taxon>Pezizomycotina</taxon>
        <taxon>Sordariomycetes</taxon>
        <taxon>Sordariomycetidae</taxon>
        <taxon>Coniochaetales</taxon>
        <taxon>Coniochaetaceae</taxon>
        <taxon>Coniochaeta</taxon>
    </lineage>
</organism>
<dbReference type="InterPro" id="IPR009097">
    <property type="entry name" value="Cyclic_Pdiesterase"/>
</dbReference>
<dbReference type="InterPro" id="IPR005135">
    <property type="entry name" value="Endo/exonuclease/phosphatase"/>
</dbReference>
<dbReference type="Pfam" id="PF04928">
    <property type="entry name" value="PAP_central"/>
    <property type="match status" value="1"/>
</dbReference>
<feature type="compositionally biased region" description="Acidic residues" evidence="9">
    <location>
        <begin position="1101"/>
        <end position="1126"/>
    </location>
</feature>
<dbReference type="AlphaFoldDB" id="A0A1J7IXN3"/>
<dbReference type="SUPFAM" id="SSF55003">
    <property type="entry name" value="PAP/Archaeal CCA-adding enzyme, C-terminal domain"/>
    <property type="match status" value="1"/>
</dbReference>
<dbReference type="SUPFAM" id="SSF81301">
    <property type="entry name" value="Nucleotidyltransferase"/>
    <property type="match status" value="1"/>
</dbReference>
<dbReference type="InParanoid" id="A0A1J7IXN3"/>